<protein>
    <submittedName>
        <fullName evidence="3">Uncharacterized protein</fullName>
    </submittedName>
</protein>
<evidence type="ECO:0000313" key="3">
    <source>
        <dbReference type="EMBL" id="QKY79817.1"/>
    </source>
</evidence>
<proteinExistence type="predicted"/>
<dbReference type="EMBL" id="MT498055">
    <property type="protein sequence ID" value="QKY79817.1"/>
    <property type="molecule type" value="Genomic_DNA"/>
</dbReference>
<keyword evidence="4" id="KW-1185">Reference proteome</keyword>
<keyword evidence="2" id="KW-1133">Transmembrane helix</keyword>
<feature type="region of interest" description="Disordered" evidence="1">
    <location>
        <begin position="1"/>
        <end position="22"/>
    </location>
</feature>
<feature type="transmembrane region" description="Helical" evidence="2">
    <location>
        <begin position="72"/>
        <end position="93"/>
    </location>
</feature>
<organism evidence="3 4">
    <name type="scientific">Arthrobacter phage Bumble</name>
    <dbReference type="NCBI Taxonomy" id="2743904"/>
    <lineage>
        <taxon>Viruses</taxon>
        <taxon>Duplodnaviria</taxon>
        <taxon>Heunggongvirae</taxon>
        <taxon>Uroviricota</taxon>
        <taxon>Caudoviricetes</taxon>
        <taxon>Berryhillviridae</taxon>
        <taxon>Altadenavirus</taxon>
        <taxon>Altadenavirus bumble</taxon>
    </lineage>
</organism>
<accession>A0A7G3VBW2</accession>
<keyword evidence="2" id="KW-0472">Membrane</keyword>
<feature type="transmembrane region" description="Helical" evidence="2">
    <location>
        <begin position="35"/>
        <end position="60"/>
    </location>
</feature>
<evidence type="ECO:0000256" key="2">
    <source>
        <dbReference type="SAM" id="Phobius"/>
    </source>
</evidence>
<keyword evidence="2" id="KW-0812">Transmembrane</keyword>
<evidence type="ECO:0000313" key="4">
    <source>
        <dbReference type="Proteomes" id="UP000516407"/>
    </source>
</evidence>
<evidence type="ECO:0000256" key="1">
    <source>
        <dbReference type="SAM" id="MobiDB-lite"/>
    </source>
</evidence>
<sequence>MPGRDGLLADVGGLRRDPPDLRPGGGQMSFELWRFLAGAGSVGAAVFALSSVLVIARVALGLARWTSRGAAVSHYFAVVLGVGACLALGSWGLS</sequence>
<name>A0A7G3VBW2_9CAUD</name>
<reference evidence="3 4" key="1">
    <citation type="submission" date="2020-05" db="EMBL/GenBank/DDBJ databases">
        <authorList>
            <person name="Bohanan V.A."/>
            <person name="Brazelton B.R."/>
            <person name="Coffey L.M."/>
            <person name="Donovan A.R."/>
            <person name="Gales A.C."/>
            <person name="Glasscock A.J."/>
            <person name="Grill M."/>
            <person name="Harper M.C."/>
            <person name="Hollowell C.E."/>
            <person name="Liu T.Y."/>
            <person name="Mansour C."/>
            <person name="McDowell A.D."/>
            <person name="Miller T.E."/>
            <person name="Nash A.G."/>
            <person name="Seo J."/>
            <person name="Sherman Z.A."/>
            <person name="Albert R.M."/>
            <person name="Ayala A."/>
            <person name="Monti D.L."/>
            <person name="Garlena R.A."/>
            <person name="Russell D.A."/>
            <person name="Pope W.H."/>
            <person name="Jacobs-Sera D."/>
            <person name="Hatfull G.F."/>
        </authorList>
    </citation>
    <scope>NUCLEOTIDE SEQUENCE [LARGE SCALE GENOMIC DNA]</scope>
</reference>
<gene>
    <name evidence="3" type="primary">51</name>
    <name evidence="3" type="ORF">SEA_BUMBLE_51</name>
</gene>
<dbReference type="Proteomes" id="UP000516407">
    <property type="component" value="Segment"/>
</dbReference>